<name>A0A2D4GHR9_MICCO</name>
<reference evidence="2" key="1">
    <citation type="submission" date="2017-07" db="EMBL/GenBank/DDBJ databases">
        <authorList>
            <person name="Mikheyev A."/>
            <person name="Grau M."/>
        </authorList>
    </citation>
    <scope>NUCLEOTIDE SEQUENCE</scope>
    <source>
        <tissue evidence="2">Venom_gland</tissue>
    </source>
</reference>
<dbReference type="AlphaFoldDB" id="A0A2D4GHR9"/>
<protein>
    <submittedName>
        <fullName evidence="2">Uncharacterized protein</fullName>
    </submittedName>
</protein>
<dbReference type="EMBL" id="IACJ01134309">
    <property type="protein sequence ID" value="LAA59293.1"/>
    <property type="molecule type" value="Transcribed_RNA"/>
</dbReference>
<proteinExistence type="predicted"/>
<evidence type="ECO:0000256" key="1">
    <source>
        <dbReference type="SAM" id="SignalP"/>
    </source>
</evidence>
<reference evidence="2" key="2">
    <citation type="submission" date="2017-11" db="EMBL/GenBank/DDBJ databases">
        <title>Coralsnake Venomics: Analyses of Venom Gland Transcriptomes and Proteomes of Six Brazilian Taxa.</title>
        <authorList>
            <person name="Aird S.D."/>
            <person name="Jorge da Silva N."/>
            <person name="Qiu L."/>
            <person name="Villar-Briones A."/>
            <person name="Aparecida-Saddi V."/>
            <person name="Campos-Telles M.P."/>
            <person name="Grau M."/>
            <person name="Mikheyev A.S."/>
        </authorList>
    </citation>
    <scope>NUCLEOTIDE SEQUENCE</scope>
    <source>
        <tissue evidence="2">Venom_gland</tissue>
    </source>
</reference>
<organism evidence="2">
    <name type="scientific">Micrurus corallinus</name>
    <name type="common">Brazilian coral snake</name>
    <dbReference type="NCBI Taxonomy" id="54390"/>
    <lineage>
        <taxon>Eukaryota</taxon>
        <taxon>Metazoa</taxon>
        <taxon>Chordata</taxon>
        <taxon>Craniata</taxon>
        <taxon>Vertebrata</taxon>
        <taxon>Euteleostomi</taxon>
        <taxon>Lepidosauria</taxon>
        <taxon>Squamata</taxon>
        <taxon>Bifurcata</taxon>
        <taxon>Unidentata</taxon>
        <taxon>Episquamata</taxon>
        <taxon>Toxicofera</taxon>
        <taxon>Serpentes</taxon>
        <taxon>Colubroidea</taxon>
        <taxon>Elapidae</taxon>
        <taxon>Elapinae</taxon>
        <taxon>Micrurus</taxon>
    </lineage>
</organism>
<feature type="signal peptide" evidence="1">
    <location>
        <begin position="1"/>
        <end position="15"/>
    </location>
</feature>
<evidence type="ECO:0000313" key="2">
    <source>
        <dbReference type="EMBL" id="LAA59293.1"/>
    </source>
</evidence>
<keyword evidence="1" id="KW-0732">Signal</keyword>
<accession>A0A2D4GHR9</accession>
<sequence>MLFSILLKLIFPVYTYSPFSGIDSISFSYCLECISSCKVDFTTVQLKVAAFNGIYAAVSAANHSETKIMTYLYYADATYLHLSMCYLYKSWHLHVNMTHILSSVNAHVYMFLLLHQ</sequence>
<feature type="chain" id="PRO_5013891502" evidence="1">
    <location>
        <begin position="16"/>
        <end position="116"/>
    </location>
</feature>